<dbReference type="PANTHER" id="PTHR33327">
    <property type="entry name" value="ENDONUCLEASE"/>
    <property type="match status" value="1"/>
</dbReference>
<dbReference type="InterPro" id="IPR012337">
    <property type="entry name" value="RNaseH-like_sf"/>
</dbReference>
<evidence type="ECO:0000313" key="3">
    <source>
        <dbReference type="WBParaSite" id="TMUE_3000013031.1"/>
    </source>
</evidence>
<evidence type="ECO:0000259" key="1">
    <source>
        <dbReference type="PROSITE" id="PS50994"/>
    </source>
</evidence>
<keyword evidence="2" id="KW-1185">Reference proteome</keyword>
<dbReference type="GO" id="GO:0003676">
    <property type="term" value="F:nucleic acid binding"/>
    <property type="evidence" value="ECO:0007669"/>
    <property type="project" value="InterPro"/>
</dbReference>
<organism evidence="2 3">
    <name type="scientific">Trichuris muris</name>
    <name type="common">Mouse whipworm</name>
    <dbReference type="NCBI Taxonomy" id="70415"/>
    <lineage>
        <taxon>Eukaryota</taxon>
        <taxon>Metazoa</taxon>
        <taxon>Ecdysozoa</taxon>
        <taxon>Nematoda</taxon>
        <taxon>Enoplea</taxon>
        <taxon>Dorylaimia</taxon>
        <taxon>Trichinellida</taxon>
        <taxon>Trichuridae</taxon>
        <taxon>Trichuris</taxon>
    </lineage>
</organism>
<dbReference type="STRING" id="70415.A0A5S6R059"/>
<sequence length="453" mass="49854">MTSNTKDHTDVSSAAVSVKLPPFWPQAPKLWFAQAEAQFHLRHVASSLTRYYYTIASLPENIATDVDDLLTPTTEDPYSHLKSQLLLRFGTTTEDRFRVLMQSTSGDAQKPTQVLREMRRAADTFLDPNSPLLERLFLERLPPNIRLLLKAGSHTSLDALAVRADELIEINDAPSSLVWNRKFAAYVYPLLVESLNVAHADGHPGGGDYLTAAGALAAKSLQPIVVSAPMAECVPIPEAVPITDISAETIVRVFLATWVARFGVPVAITTDQGRQFTSDLWRTLSEQLGMKLQCTTAHHPQANASRWTDSLPLVLLGIRSAVKQDIRHCPAELVYGSSLRLPGAYFAPFRSSRTSQPACRAKLQSFFEGLSATPTRRPGLHRAWNEGTIAALDPVYDGPFLVLAKTRKTVTVEQKGKPVTVSIDRVKPAFYTSPPTERTAASVTFCLDVDVIR</sequence>
<dbReference type="InterPro" id="IPR001584">
    <property type="entry name" value="Integrase_cat-core"/>
</dbReference>
<dbReference type="Gene3D" id="3.30.420.10">
    <property type="entry name" value="Ribonuclease H-like superfamily/Ribonuclease H"/>
    <property type="match status" value="1"/>
</dbReference>
<dbReference type="Proteomes" id="UP000046395">
    <property type="component" value="Unassembled WGS sequence"/>
</dbReference>
<name>A0A5S6R059_TRIMR</name>
<dbReference type="AlphaFoldDB" id="A0A5S6R059"/>
<dbReference type="PROSITE" id="PS50994">
    <property type="entry name" value="INTEGRASE"/>
    <property type="match status" value="1"/>
</dbReference>
<proteinExistence type="predicted"/>
<dbReference type="GO" id="GO:0015074">
    <property type="term" value="P:DNA integration"/>
    <property type="evidence" value="ECO:0007669"/>
    <property type="project" value="InterPro"/>
</dbReference>
<evidence type="ECO:0000313" key="2">
    <source>
        <dbReference type="Proteomes" id="UP000046395"/>
    </source>
</evidence>
<dbReference type="SUPFAM" id="SSF53098">
    <property type="entry name" value="Ribonuclease H-like"/>
    <property type="match status" value="1"/>
</dbReference>
<dbReference type="InterPro" id="IPR055469">
    <property type="entry name" value="DUF7041"/>
</dbReference>
<dbReference type="WBParaSite" id="TMUE_3000013031.1">
    <property type="protein sequence ID" value="TMUE_3000013031.1"/>
    <property type="gene ID" value="WBGene00301774"/>
</dbReference>
<feature type="domain" description="Integrase catalytic" evidence="1">
    <location>
        <begin position="197"/>
        <end position="304"/>
    </location>
</feature>
<dbReference type="PANTHER" id="PTHR33327:SF3">
    <property type="entry name" value="RNA-DIRECTED DNA POLYMERASE"/>
    <property type="match status" value="1"/>
</dbReference>
<protein>
    <submittedName>
        <fullName evidence="3">Integrase catalytic domain-containing protein</fullName>
    </submittedName>
</protein>
<dbReference type="Pfam" id="PF23055">
    <property type="entry name" value="DUF7041"/>
    <property type="match status" value="1"/>
</dbReference>
<dbReference type="InterPro" id="IPR036397">
    <property type="entry name" value="RNaseH_sf"/>
</dbReference>
<reference evidence="3" key="1">
    <citation type="submission" date="2019-12" db="UniProtKB">
        <authorList>
            <consortium name="WormBaseParasite"/>
        </authorList>
    </citation>
    <scope>IDENTIFICATION</scope>
</reference>
<accession>A0A5S6R059</accession>